<dbReference type="SMR" id="A0A5D1ZXI0"/>
<proteinExistence type="inferred from homology"/>
<keyword evidence="5" id="KW-0287">Flowering</keyword>
<evidence type="ECO:0000256" key="4">
    <source>
        <dbReference type="ARBA" id="ARBA00023054"/>
    </source>
</evidence>
<keyword evidence="4" id="KW-0175">Coiled coil</keyword>
<keyword evidence="3" id="KW-0221">Differentiation</keyword>
<comment type="similarity">
    <text evidence="1">Belongs to the FLX family.</text>
</comment>
<dbReference type="PANTHER" id="PTHR33405:SF4">
    <property type="entry name" value="PROTEIN FLX-LIKE 2"/>
    <property type="match status" value="1"/>
</dbReference>
<protein>
    <submittedName>
        <fullName evidence="6">Uncharacterized protein</fullName>
    </submittedName>
</protein>
<dbReference type="PANTHER" id="PTHR33405">
    <property type="entry name" value="PROTEIN FLX-LIKE 2"/>
    <property type="match status" value="1"/>
</dbReference>
<accession>A0A5D1ZXI0</accession>
<dbReference type="InterPro" id="IPR040353">
    <property type="entry name" value="FLX/FLX-like"/>
</dbReference>
<dbReference type="EMBL" id="CM017713">
    <property type="protein sequence ID" value="TYG37287.1"/>
    <property type="molecule type" value="Genomic_DNA"/>
</dbReference>
<keyword evidence="7" id="KW-1185">Reference proteome</keyword>
<dbReference type="GO" id="GO:0030154">
    <property type="term" value="P:cell differentiation"/>
    <property type="evidence" value="ECO:0007669"/>
    <property type="project" value="UniProtKB-KW"/>
</dbReference>
<evidence type="ECO:0000313" key="6">
    <source>
        <dbReference type="EMBL" id="TYG37287.1"/>
    </source>
</evidence>
<evidence type="ECO:0000256" key="3">
    <source>
        <dbReference type="ARBA" id="ARBA00022782"/>
    </source>
</evidence>
<dbReference type="GO" id="GO:0009908">
    <property type="term" value="P:flower development"/>
    <property type="evidence" value="ECO:0007669"/>
    <property type="project" value="UniProtKB-KW"/>
</dbReference>
<reference evidence="6 7" key="1">
    <citation type="submission" date="2019-06" db="EMBL/GenBank/DDBJ databases">
        <title>WGS assembly of Gossypium darwinii.</title>
        <authorList>
            <person name="Chen Z.J."/>
            <person name="Sreedasyam A."/>
            <person name="Ando A."/>
            <person name="Song Q."/>
            <person name="De L."/>
            <person name="Hulse-Kemp A."/>
            <person name="Ding M."/>
            <person name="Ye W."/>
            <person name="Kirkbride R."/>
            <person name="Jenkins J."/>
            <person name="Plott C."/>
            <person name="Lovell J."/>
            <person name="Lin Y.-M."/>
            <person name="Vaughn R."/>
            <person name="Liu B."/>
            <person name="Li W."/>
            <person name="Simpson S."/>
            <person name="Scheffler B."/>
            <person name="Saski C."/>
            <person name="Grover C."/>
            <person name="Hu G."/>
            <person name="Conover J."/>
            <person name="Carlson J."/>
            <person name="Shu S."/>
            <person name="Boston L."/>
            <person name="Williams M."/>
            <person name="Peterson D."/>
            <person name="Mcgee K."/>
            <person name="Jones D."/>
            <person name="Wendel J."/>
            <person name="Stelly D."/>
            <person name="Grimwood J."/>
            <person name="Schmutz J."/>
        </authorList>
    </citation>
    <scope>NUCLEOTIDE SEQUENCE [LARGE SCALE GENOMIC DNA]</scope>
    <source>
        <strain evidence="6">1808015.09</strain>
    </source>
</reference>
<evidence type="ECO:0000256" key="1">
    <source>
        <dbReference type="ARBA" id="ARBA00005405"/>
    </source>
</evidence>
<organism evidence="6 7">
    <name type="scientific">Gossypium darwinii</name>
    <name type="common">Darwin's cotton</name>
    <name type="synonym">Gossypium barbadense var. darwinii</name>
    <dbReference type="NCBI Taxonomy" id="34276"/>
    <lineage>
        <taxon>Eukaryota</taxon>
        <taxon>Viridiplantae</taxon>
        <taxon>Streptophyta</taxon>
        <taxon>Embryophyta</taxon>
        <taxon>Tracheophyta</taxon>
        <taxon>Spermatophyta</taxon>
        <taxon>Magnoliopsida</taxon>
        <taxon>eudicotyledons</taxon>
        <taxon>Gunneridae</taxon>
        <taxon>Pentapetalae</taxon>
        <taxon>rosids</taxon>
        <taxon>malvids</taxon>
        <taxon>Malvales</taxon>
        <taxon>Malvaceae</taxon>
        <taxon>Malvoideae</taxon>
        <taxon>Gossypium</taxon>
    </lineage>
</organism>
<gene>
    <name evidence="6" type="ORF">ES288_D13G129600v1</name>
</gene>
<evidence type="ECO:0000256" key="5">
    <source>
        <dbReference type="ARBA" id="ARBA00023089"/>
    </source>
</evidence>
<name>A0A5D1ZXI0_GOSDA</name>
<sequence>MLPPPEIMEQKLAAQHVEMQRLSTENQRTAAIHGTLRQELVAAQHELQILHAQIEAVTSEREQQMKSLTDKIAKMEVKLQAAEPVKVELQQAHFDAQNLVFSLCYKLDIIIIECSFNFKTV</sequence>
<evidence type="ECO:0000313" key="7">
    <source>
        <dbReference type="Proteomes" id="UP000323506"/>
    </source>
</evidence>
<dbReference type="Proteomes" id="UP000323506">
    <property type="component" value="Chromosome D13"/>
</dbReference>
<evidence type="ECO:0000256" key="2">
    <source>
        <dbReference type="ARBA" id="ARBA00022473"/>
    </source>
</evidence>
<dbReference type="AlphaFoldDB" id="A0A5D1ZXI0"/>
<keyword evidence="2" id="KW-0217">Developmental protein</keyword>